<reference evidence="6" key="1">
    <citation type="submission" date="2017-02" db="UniProtKB">
        <authorList>
            <consortium name="WormBaseParasite"/>
        </authorList>
    </citation>
    <scope>IDENTIFICATION</scope>
</reference>
<dbReference type="Proteomes" id="UP000271162">
    <property type="component" value="Unassembled WGS sequence"/>
</dbReference>
<dbReference type="Gene3D" id="6.10.250.3180">
    <property type="match status" value="1"/>
</dbReference>
<dbReference type="GO" id="GO:0006368">
    <property type="term" value="P:transcription elongation by RNA polymerase II"/>
    <property type="evidence" value="ECO:0007669"/>
    <property type="project" value="InterPro"/>
</dbReference>
<reference evidence="4 5" key="2">
    <citation type="submission" date="2018-11" db="EMBL/GenBank/DDBJ databases">
        <authorList>
            <consortium name="Pathogen Informatics"/>
        </authorList>
    </citation>
    <scope>NUCLEOTIDE SEQUENCE [LARGE SCALE GENOMIC DNA]</scope>
</reference>
<dbReference type="AlphaFoldDB" id="A0A0N4XZG1"/>
<evidence type="ECO:0000313" key="5">
    <source>
        <dbReference type="Proteomes" id="UP000271162"/>
    </source>
</evidence>
<comment type="subcellular location">
    <subcellularLocation>
        <location evidence="1">Nucleus</location>
    </subcellularLocation>
</comment>
<feature type="domain" description="TFIIS N-terminal" evidence="3">
    <location>
        <begin position="5"/>
        <end position="76"/>
    </location>
</feature>
<evidence type="ECO:0000313" key="6">
    <source>
        <dbReference type="WBParaSite" id="NBR_0000856201-mRNA-1"/>
    </source>
</evidence>
<feature type="region of interest" description="Disordered" evidence="2">
    <location>
        <begin position="73"/>
        <end position="312"/>
    </location>
</feature>
<dbReference type="PANTHER" id="PTHR15141:SF76">
    <property type="entry name" value="TRANSCRIPTION ELONGATION FACTOR B POLYPEPTIDE 3"/>
    <property type="match status" value="1"/>
</dbReference>
<organism evidence="6">
    <name type="scientific">Nippostrongylus brasiliensis</name>
    <name type="common">Rat hookworm</name>
    <dbReference type="NCBI Taxonomy" id="27835"/>
    <lineage>
        <taxon>Eukaryota</taxon>
        <taxon>Metazoa</taxon>
        <taxon>Ecdysozoa</taxon>
        <taxon>Nematoda</taxon>
        <taxon>Chromadorea</taxon>
        <taxon>Rhabditida</taxon>
        <taxon>Rhabditina</taxon>
        <taxon>Rhabditomorpha</taxon>
        <taxon>Strongyloidea</taxon>
        <taxon>Heligmosomidae</taxon>
        <taxon>Nippostrongylus</taxon>
    </lineage>
</organism>
<dbReference type="InterPro" id="IPR051870">
    <property type="entry name" value="Elongin-A_domain"/>
</dbReference>
<dbReference type="InterPro" id="IPR010684">
    <property type="entry name" value="RNA_pol_II_trans_fac_SIII_A"/>
</dbReference>
<dbReference type="STRING" id="27835.A0A0N4XZG1"/>
<dbReference type="SUPFAM" id="SSF47676">
    <property type="entry name" value="Conserved domain common to transcription factors TFIIS, elongin A, CRSP70"/>
    <property type="match status" value="1"/>
</dbReference>
<keyword evidence="1" id="KW-0539">Nucleus</keyword>
<feature type="compositionally biased region" description="Basic and acidic residues" evidence="2">
    <location>
        <begin position="107"/>
        <end position="124"/>
    </location>
</feature>
<sequence>MSSDDVLTKVAKYGKLIKRREKISHALNRLDDVDMTLDILSATNIGRYVNRLCDDPDYGRDASRIIEKWKEVARQSGVRGGEDDGSSDEGDDRSSKRVGLLNGVKEIVAKRRDHRDDSRERDDYESYSSKHHSRHEAKRSYDDEDEEYNSKKSRYDSQDDSDDCGRRRRSDDEKKKRPREHKYDGGDRRRDDSDEEKWKNKEAEKERTHKKKKKNKVDPSQRWGDKVYEHHHVNNNGEYEVGSYPSLERITDEKPFISSDHDRSSGELTDSSEITTEVSPKYREASSSSEKSSVKNSLKEPPYSDMSSAKNSFAEPLYSDSSVRMSFMDSPFSEKSSTKKSCSSAISLSSSRSSASSSMKESLQSSSSSMSNTSQKSQSSSTSSKEQKKSKKPTNNDMTAFDMMLQSADSTSSKNKKKGDSSRKWADVPLTFSDGPLIMPPFSLNNYQPFPQAFRTEKEKAAAVPLVYYAEYITFDVLKPMLEKCNAEDLAFIESKHDYLEEESGDLWQRHVTKKYPGEEPENGDSWKDLYFYLEKERAEKLKRLSERIGKNHQNDATKGHRKAILADAAAPSHIRRRQIAHGTTHSTRALPSAIEISSARRRIFETGGCKDELAALPKAVVNKNSKVGAKMDRGPPKKGPVKKGALMIKTMKMLNMKRK</sequence>
<feature type="compositionally biased region" description="Basic and acidic residues" evidence="2">
    <location>
        <begin position="148"/>
        <end position="207"/>
    </location>
</feature>
<evidence type="ECO:0000256" key="1">
    <source>
        <dbReference type="PROSITE-ProRule" id="PRU00649"/>
    </source>
</evidence>
<name>A0A0N4XZG1_NIPBR</name>
<dbReference type="PROSITE" id="PS51319">
    <property type="entry name" value="TFIIS_N"/>
    <property type="match status" value="1"/>
</dbReference>
<feature type="compositionally biased region" description="Polar residues" evidence="2">
    <location>
        <begin position="266"/>
        <end position="278"/>
    </location>
</feature>
<feature type="compositionally biased region" description="Basic and acidic residues" evidence="2">
    <location>
        <begin position="216"/>
        <end position="232"/>
    </location>
</feature>
<accession>A0A0N4XZG1</accession>
<evidence type="ECO:0000313" key="4">
    <source>
        <dbReference type="EMBL" id="VDL72152.1"/>
    </source>
</evidence>
<feature type="compositionally biased region" description="Basic and acidic residues" evidence="2">
    <location>
        <begin position="249"/>
        <end position="265"/>
    </location>
</feature>
<evidence type="ECO:0000259" key="3">
    <source>
        <dbReference type="PROSITE" id="PS51319"/>
    </source>
</evidence>
<dbReference type="GO" id="GO:0070449">
    <property type="term" value="C:elongin complex"/>
    <property type="evidence" value="ECO:0007669"/>
    <property type="project" value="InterPro"/>
</dbReference>
<proteinExistence type="predicted"/>
<dbReference type="Gene3D" id="1.20.930.10">
    <property type="entry name" value="Conserved domain common to transcription factors TFIIS, elongin A, CRSP70"/>
    <property type="match status" value="1"/>
</dbReference>
<keyword evidence="5" id="KW-1185">Reference proteome</keyword>
<feature type="region of interest" description="Disordered" evidence="2">
    <location>
        <begin position="328"/>
        <end position="398"/>
    </location>
</feature>
<dbReference type="EMBL" id="UYSL01020022">
    <property type="protein sequence ID" value="VDL72152.1"/>
    <property type="molecule type" value="Genomic_DNA"/>
</dbReference>
<dbReference type="OMA" id="IESKHDY"/>
<dbReference type="WBParaSite" id="NBR_0000856201-mRNA-1">
    <property type="protein sequence ID" value="NBR_0000856201-mRNA-1"/>
    <property type="gene ID" value="NBR_0000856201"/>
</dbReference>
<gene>
    <name evidence="4" type="ORF">NBR_LOCUS8563</name>
</gene>
<feature type="compositionally biased region" description="Low complexity" evidence="2">
    <location>
        <begin position="333"/>
        <end position="384"/>
    </location>
</feature>
<protein>
    <submittedName>
        <fullName evidence="6">Transcription elongation factor B polypeptide 3 (inferred by orthology to a C. elegans protein)</fullName>
    </submittedName>
</protein>
<dbReference type="Pfam" id="PF06881">
    <property type="entry name" value="Elongin_A"/>
    <property type="match status" value="1"/>
</dbReference>
<feature type="compositionally biased region" description="Low complexity" evidence="2">
    <location>
        <begin position="285"/>
        <end position="300"/>
    </location>
</feature>
<evidence type="ECO:0000256" key="2">
    <source>
        <dbReference type="SAM" id="MobiDB-lite"/>
    </source>
</evidence>
<dbReference type="PANTHER" id="PTHR15141">
    <property type="entry name" value="TRANSCRIPTION ELONGATION FACTOR B POLYPEPTIDE 3"/>
    <property type="match status" value="1"/>
</dbReference>
<dbReference type="Pfam" id="PF08711">
    <property type="entry name" value="Med26"/>
    <property type="match status" value="1"/>
</dbReference>
<dbReference type="InterPro" id="IPR035441">
    <property type="entry name" value="TFIIS/LEDGF_dom_sf"/>
</dbReference>
<dbReference type="InterPro" id="IPR017923">
    <property type="entry name" value="TFIIS_N"/>
</dbReference>